<dbReference type="PANTHER" id="PTHR35395:SF1">
    <property type="entry name" value="DUF6536 DOMAIN-CONTAINING PROTEIN"/>
    <property type="match status" value="1"/>
</dbReference>
<comment type="caution">
    <text evidence="3">The sequence shown here is derived from an EMBL/GenBank/DDBJ whole genome shotgun (WGS) entry which is preliminary data.</text>
</comment>
<feature type="transmembrane region" description="Helical" evidence="2">
    <location>
        <begin position="475"/>
        <end position="499"/>
    </location>
</feature>
<feature type="compositionally biased region" description="Polar residues" evidence="1">
    <location>
        <begin position="617"/>
        <end position="626"/>
    </location>
</feature>
<evidence type="ECO:0000256" key="2">
    <source>
        <dbReference type="SAM" id="Phobius"/>
    </source>
</evidence>
<dbReference type="VEuPathDB" id="FungiDB:F4678DRAFT_429407"/>
<feature type="transmembrane region" description="Helical" evidence="2">
    <location>
        <begin position="539"/>
        <end position="559"/>
    </location>
</feature>
<organism evidence="3 4">
    <name type="scientific">Xylaria arbuscula</name>
    <dbReference type="NCBI Taxonomy" id="114810"/>
    <lineage>
        <taxon>Eukaryota</taxon>
        <taxon>Fungi</taxon>
        <taxon>Dikarya</taxon>
        <taxon>Ascomycota</taxon>
        <taxon>Pezizomycotina</taxon>
        <taxon>Sordariomycetes</taxon>
        <taxon>Xylariomycetidae</taxon>
        <taxon>Xylariales</taxon>
        <taxon>Xylariaceae</taxon>
        <taxon>Xylaria</taxon>
    </lineage>
</organism>
<evidence type="ECO:0000313" key="3">
    <source>
        <dbReference type="EMBL" id="KAJ3568632.1"/>
    </source>
</evidence>
<keyword evidence="2" id="KW-0812">Transmembrane</keyword>
<sequence length="685" mass="76258">MLDTETGVSKSFIEGGDFFPPGASLSPARLPIPIEPGSKPLHNEWEESALAYGYPIPITGYWNASSSARRKIASVAREAHVWTILNTIQCQTQYLSCNPRTIYGDVVIVVETGADNSSGWTRSEVFNFQPSANISSDWNLHVPPNSVNSLWFSTQCSITRGLSRSGRHDTCRNTCFGALGSNITSCSGTRVNFFGPLSVFECGLEQLPSPQEPWFLDFRAVIAQDENLTLYTTHGFNPKFDSLRVSHCLAKPEQPICKVGVSNLLLLVILGCLFLKVFQITIIVWKLSDASLVTPGDAINSFISMPDPRTTGLCTLDITDSERLEHGPRTYGIRDAQYPMIHARKIKTKQVHLLSAVTLSAWVRTYGILVFSFILLAVGLGYSSDFSSNNYSYSWNHDSEILSVGIPPNYSSALLLANTPQLLLSLCYFSYNALITRLQVEKEWNLFSSGFRSLQVSYPTGLQVSSYRLQLPYRYSIPMILVSILLHWLLSNALFIYIIEGGFVSNDWGHTFSDTPGSGLSTQFGVPEGSFIDLGYSPIFILVLFVARFIFIICPPLVLGLQKLKYKMVTGDCNSLVLSAACHQSDLSTDRQINVEYTRHPLQNSSDSLRGEDQDTAPLNRQMTSEAETRSPLKLAEQQIRWGAMDLPYDVAACITMEEEQMVFHLGFGGLEDDIREPNDEQYYA</sequence>
<keyword evidence="4" id="KW-1185">Reference proteome</keyword>
<protein>
    <submittedName>
        <fullName evidence="3">Uncharacterized protein</fullName>
    </submittedName>
</protein>
<evidence type="ECO:0000313" key="4">
    <source>
        <dbReference type="Proteomes" id="UP001148614"/>
    </source>
</evidence>
<feature type="transmembrane region" description="Helical" evidence="2">
    <location>
        <begin position="264"/>
        <end position="285"/>
    </location>
</feature>
<keyword evidence="2" id="KW-1133">Transmembrane helix</keyword>
<feature type="region of interest" description="Disordered" evidence="1">
    <location>
        <begin position="603"/>
        <end position="632"/>
    </location>
</feature>
<reference evidence="3" key="1">
    <citation type="submission" date="2022-07" db="EMBL/GenBank/DDBJ databases">
        <title>Genome Sequence of Xylaria arbuscula.</title>
        <authorList>
            <person name="Buettner E."/>
        </authorList>
    </citation>
    <scope>NUCLEOTIDE SEQUENCE</scope>
    <source>
        <strain evidence="3">VT107</strain>
    </source>
</reference>
<gene>
    <name evidence="3" type="ORF">NPX13_g6352</name>
</gene>
<dbReference type="AlphaFoldDB" id="A0A9W8NC09"/>
<dbReference type="Proteomes" id="UP001148614">
    <property type="component" value="Unassembled WGS sequence"/>
</dbReference>
<name>A0A9W8NC09_9PEZI</name>
<dbReference type="PANTHER" id="PTHR35395">
    <property type="entry name" value="DUF6536 DOMAIN-CONTAINING PROTEIN"/>
    <property type="match status" value="1"/>
</dbReference>
<keyword evidence="2" id="KW-0472">Membrane</keyword>
<feature type="transmembrane region" description="Helical" evidence="2">
    <location>
        <begin position="353"/>
        <end position="382"/>
    </location>
</feature>
<accession>A0A9W8NC09</accession>
<evidence type="ECO:0000256" key="1">
    <source>
        <dbReference type="SAM" id="MobiDB-lite"/>
    </source>
</evidence>
<dbReference type="EMBL" id="JANPWZ010001116">
    <property type="protein sequence ID" value="KAJ3568632.1"/>
    <property type="molecule type" value="Genomic_DNA"/>
</dbReference>
<proteinExistence type="predicted"/>